<evidence type="ECO:0000313" key="2">
    <source>
        <dbReference type="Proteomes" id="UP000183832"/>
    </source>
</evidence>
<evidence type="ECO:0000313" key="1">
    <source>
        <dbReference type="EMBL" id="CRK93642.1"/>
    </source>
</evidence>
<dbReference type="Proteomes" id="UP000183832">
    <property type="component" value="Unassembled WGS sequence"/>
</dbReference>
<keyword evidence="2" id="KW-1185">Reference proteome</keyword>
<reference evidence="1 2" key="1">
    <citation type="submission" date="2015-04" db="EMBL/GenBank/DDBJ databases">
        <authorList>
            <person name="Syromyatnikov M.Y."/>
            <person name="Popov V.N."/>
        </authorList>
    </citation>
    <scope>NUCLEOTIDE SEQUENCE [LARGE SCALE GENOMIC DNA]</scope>
</reference>
<gene>
    <name evidence="1" type="ORF">CLUMA_CG007171</name>
</gene>
<organism evidence="1 2">
    <name type="scientific">Clunio marinus</name>
    <dbReference type="NCBI Taxonomy" id="568069"/>
    <lineage>
        <taxon>Eukaryota</taxon>
        <taxon>Metazoa</taxon>
        <taxon>Ecdysozoa</taxon>
        <taxon>Arthropoda</taxon>
        <taxon>Hexapoda</taxon>
        <taxon>Insecta</taxon>
        <taxon>Pterygota</taxon>
        <taxon>Neoptera</taxon>
        <taxon>Endopterygota</taxon>
        <taxon>Diptera</taxon>
        <taxon>Nematocera</taxon>
        <taxon>Chironomoidea</taxon>
        <taxon>Chironomidae</taxon>
        <taxon>Clunio</taxon>
    </lineage>
</organism>
<sequence>MKVKENRIRKEQKCFNFVTSLSRLKCLTSVKSETCQKRRFKELYSQLHFVAVLLYDRNLSSYHDPFVLRRCLFDKQEAVFVRPNYPNEGTISDTVGSLKLGEKLGFTMSRYFLCDRVGVLLKACHAKYEINSKVNSQAHFKSEEKPANIKLISISRSNGKMLFPESFKIVTVESLSVCGSYKLDICRRHKV</sequence>
<protein>
    <submittedName>
        <fullName evidence="1">CLUMA_CG007171, isoform A</fullName>
    </submittedName>
</protein>
<accession>A0A1J1I1L5</accession>
<proteinExistence type="predicted"/>
<dbReference type="AlphaFoldDB" id="A0A1J1I1L5"/>
<name>A0A1J1I1L5_9DIPT</name>
<dbReference type="EMBL" id="CVRI01000037">
    <property type="protein sequence ID" value="CRK93642.1"/>
    <property type="molecule type" value="Genomic_DNA"/>
</dbReference>